<dbReference type="PANTHER" id="PTHR30224">
    <property type="entry name" value="ELECTRON TRANSPORT PROTEIN"/>
    <property type="match status" value="1"/>
</dbReference>
<dbReference type="Pfam" id="PF12801">
    <property type="entry name" value="Fer4_5"/>
    <property type="match status" value="2"/>
</dbReference>
<dbReference type="PANTHER" id="PTHR30224:SF4">
    <property type="entry name" value="ELECTRON TRANSPORT PROTEIN YCCM-RELATED"/>
    <property type="match status" value="1"/>
</dbReference>
<sequence>MVTESHSFPTFARWRVTGVTKPSATSALSRALAEAVQIEILLEGEKILRAEQRITDLILVKDGRLRGTEQPPTNSGPGEVVALRDLLLGERIKEDIGAAGGQATIWRIPEKAFRAIARQYPDLSLLLFQVAFGATGALTQALQDDATKWQSLRPFLVASPKRGIIGNSKYATRLRKEILEAARDTSRGAVFVFGEPGLEKDEAAALVHFGSRDRREPMARVDCERAGDGLAAELFGAGSRQGLLAWLGAGTLLLNNVHRAAPSTLGALQRLVRDGNYSPLRTSSRVSSSPPPLIPADEDGGEAAWQSSPARILMTSEQRVPDLESLATLIKVPPLRVRPGDIADLARYFVRQAARRKGLPQANLTEEAIRHLESYTFPNNIKELESILDRAASQLTGDKAVQVPEDVFWFATQAQDRFRWNLLRPLPLLQRLFRSKLWPEDINFKFTAFVYPAFVALLLFGPQDRAHNFGLNLFWCYWWPLIFIVYPFLGRIWCAVCPFMIYGEIVQRWRLAQGVVLRKWPHKSVGEWGPWFLWALFLAILVWEEVWDLPDTAYLSGWLLIIITAGAMVCSWFFERRLWCRHLCPIGGMNGMFAKLSMTELRAQPGVCSGNCSTYHCYKGGPEEPPLGQETGGCPLYSHPAQLTDNRNCVLCMECDKACPHDNLEFRLRVPGVDLWSTHKPLTAELALLFTLLGAVYVHHLPQLLQQLRLDPDLAQAQGPHIAVSTLVLLAPGCIALGAHGLAELADAMSALMPGATAGQGKRVRGKPFLELAYGYMPLVWAGTLAHYLLPFLGEAGRILPVTAATVGLEEWGGGLPVLVEDGSVTAFLQGTCLLSGAALSLLLTRKIGARPWARLAPQCLAVLGFTAELWTLLLP</sequence>
<name>A0ABR2YHY3_9CHLO</name>
<evidence type="ECO:0000256" key="6">
    <source>
        <dbReference type="SAM" id="Phobius"/>
    </source>
</evidence>
<evidence type="ECO:0000256" key="1">
    <source>
        <dbReference type="ARBA" id="ARBA00004236"/>
    </source>
</evidence>
<dbReference type="Pfam" id="PF25601">
    <property type="entry name" value="AAA_lid_14"/>
    <property type="match status" value="1"/>
</dbReference>
<feature type="transmembrane region" description="Helical" evidence="6">
    <location>
        <begin position="481"/>
        <end position="503"/>
    </location>
</feature>
<evidence type="ECO:0000313" key="9">
    <source>
        <dbReference type="EMBL" id="KAK9905774.1"/>
    </source>
</evidence>
<evidence type="ECO:0000256" key="4">
    <source>
        <dbReference type="ARBA" id="ARBA00022840"/>
    </source>
</evidence>
<dbReference type="PROSITE" id="PS51379">
    <property type="entry name" value="4FE4S_FER_2"/>
    <property type="match status" value="1"/>
</dbReference>
<comment type="subcellular location">
    <subcellularLocation>
        <location evidence="1">Cell membrane</location>
    </subcellularLocation>
</comment>
<dbReference type="Gene3D" id="2.60.120.10">
    <property type="entry name" value="Jelly Rolls"/>
    <property type="match status" value="1"/>
</dbReference>
<keyword evidence="5 6" id="KW-0472">Membrane</keyword>
<dbReference type="InterPro" id="IPR017900">
    <property type="entry name" value="4Fe4S_Fe_S_CS"/>
</dbReference>
<evidence type="ECO:0000259" key="7">
    <source>
        <dbReference type="PROSITE" id="PS50045"/>
    </source>
</evidence>
<comment type="caution">
    <text evidence="9">The sequence shown here is derived from an EMBL/GenBank/DDBJ whole genome shotgun (WGS) entry which is preliminary data.</text>
</comment>
<keyword evidence="4" id="KW-0067">ATP-binding</keyword>
<dbReference type="InterPro" id="IPR017896">
    <property type="entry name" value="4Fe4S_Fe-S-bd"/>
</dbReference>
<feature type="domain" description="4Fe-4S ferredoxin-type" evidence="8">
    <location>
        <begin position="640"/>
        <end position="669"/>
    </location>
</feature>
<dbReference type="InterPro" id="IPR027417">
    <property type="entry name" value="P-loop_NTPase"/>
</dbReference>
<feature type="transmembrane region" description="Helical" evidence="6">
    <location>
        <begin position="442"/>
        <end position="461"/>
    </location>
</feature>
<evidence type="ECO:0000256" key="2">
    <source>
        <dbReference type="ARBA" id="ARBA00022475"/>
    </source>
</evidence>
<accession>A0ABR2YHY3</accession>
<dbReference type="PROSITE" id="PS00198">
    <property type="entry name" value="4FE4S_FER_1"/>
    <property type="match status" value="1"/>
</dbReference>
<dbReference type="InterPro" id="IPR002078">
    <property type="entry name" value="Sigma_54_int"/>
</dbReference>
<protein>
    <submittedName>
        <fullName evidence="9">Uncharacterized protein</fullName>
    </submittedName>
</protein>
<feature type="domain" description="Sigma-54 factor interaction" evidence="7">
    <location>
        <begin position="164"/>
        <end position="393"/>
    </location>
</feature>
<dbReference type="Pfam" id="PF00158">
    <property type="entry name" value="Sigma54_activat"/>
    <property type="match status" value="1"/>
</dbReference>
<dbReference type="Proteomes" id="UP001491310">
    <property type="component" value="Unassembled WGS sequence"/>
</dbReference>
<keyword evidence="2" id="KW-1003">Cell membrane</keyword>
<feature type="transmembrane region" description="Helical" evidence="6">
    <location>
        <begin position="722"/>
        <end position="743"/>
    </location>
</feature>
<dbReference type="SUPFAM" id="SSF52540">
    <property type="entry name" value="P-loop containing nucleoside triphosphate hydrolases"/>
    <property type="match status" value="1"/>
</dbReference>
<feature type="transmembrane region" description="Helical" evidence="6">
    <location>
        <begin position="825"/>
        <end position="844"/>
    </location>
</feature>
<feature type="transmembrane region" description="Helical" evidence="6">
    <location>
        <begin position="772"/>
        <end position="790"/>
    </location>
</feature>
<dbReference type="Gene3D" id="1.10.8.60">
    <property type="match status" value="1"/>
</dbReference>
<keyword evidence="6" id="KW-1133">Transmembrane helix</keyword>
<reference evidence="9 10" key="1">
    <citation type="journal article" date="2024" name="Nat. Commun.">
        <title>Phylogenomics reveals the evolutionary origins of lichenization in chlorophyte algae.</title>
        <authorList>
            <person name="Puginier C."/>
            <person name="Libourel C."/>
            <person name="Otte J."/>
            <person name="Skaloud P."/>
            <person name="Haon M."/>
            <person name="Grisel S."/>
            <person name="Petersen M."/>
            <person name="Berrin J.G."/>
            <person name="Delaux P.M."/>
            <person name="Dal Grande F."/>
            <person name="Keller J."/>
        </authorList>
    </citation>
    <scope>NUCLEOTIDE SEQUENCE [LARGE SCALE GENOMIC DNA]</scope>
    <source>
        <strain evidence="9 10">SAG 216-7</strain>
    </source>
</reference>
<dbReference type="Gene3D" id="3.40.50.300">
    <property type="entry name" value="P-loop containing nucleotide triphosphate hydrolases"/>
    <property type="match status" value="1"/>
</dbReference>
<dbReference type="PROSITE" id="PS50045">
    <property type="entry name" value="SIGMA54_INTERACT_4"/>
    <property type="match status" value="1"/>
</dbReference>
<dbReference type="InterPro" id="IPR000595">
    <property type="entry name" value="cNMP-bd_dom"/>
</dbReference>
<gene>
    <name evidence="9" type="ORF">WJX75_006057</name>
</gene>
<dbReference type="SUPFAM" id="SSF54862">
    <property type="entry name" value="4Fe-4S ferredoxins"/>
    <property type="match status" value="1"/>
</dbReference>
<feature type="transmembrane region" description="Helical" evidence="6">
    <location>
        <begin position="524"/>
        <end position="543"/>
    </location>
</feature>
<keyword evidence="6" id="KW-0812">Transmembrane</keyword>
<evidence type="ECO:0000313" key="10">
    <source>
        <dbReference type="Proteomes" id="UP001491310"/>
    </source>
</evidence>
<dbReference type="CDD" id="cd00038">
    <property type="entry name" value="CAP_ED"/>
    <property type="match status" value="1"/>
</dbReference>
<dbReference type="InterPro" id="IPR052378">
    <property type="entry name" value="NosR_regulator"/>
</dbReference>
<keyword evidence="3" id="KW-0547">Nucleotide-binding</keyword>
<organism evidence="9 10">
    <name type="scientific">Coccomyxa subellipsoidea</name>
    <dbReference type="NCBI Taxonomy" id="248742"/>
    <lineage>
        <taxon>Eukaryota</taxon>
        <taxon>Viridiplantae</taxon>
        <taxon>Chlorophyta</taxon>
        <taxon>core chlorophytes</taxon>
        <taxon>Trebouxiophyceae</taxon>
        <taxon>Trebouxiophyceae incertae sedis</taxon>
        <taxon>Coccomyxaceae</taxon>
        <taxon>Coccomyxa</taxon>
    </lineage>
</organism>
<keyword evidence="10" id="KW-1185">Reference proteome</keyword>
<evidence type="ECO:0000259" key="8">
    <source>
        <dbReference type="PROSITE" id="PS51379"/>
    </source>
</evidence>
<dbReference type="EMBL" id="JALJOT010000011">
    <property type="protein sequence ID" value="KAK9905774.1"/>
    <property type="molecule type" value="Genomic_DNA"/>
</dbReference>
<evidence type="ECO:0000256" key="3">
    <source>
        <dbReference type="ARBA" id="ARBA00022741"/>
    </source>
</evidence>
<feature type="transmembrane region" description="Helical" evidence="6">
    <location>
        <begin position="555"/>
        <end position="574"/>
    </location>
</feature>
<dbReference type="InterPro" id="IPR018490">
    <property type="entry name" value="cNMP-bd_dom_sf"/>
</dbReference>
<dbReference type="InterPro" id="IPR014710">
    <property type="entry name" value="RmlC-like_jellyroll"/>
</dbReference>
<dbReference type="InterPro" id="IPR058031">
    <property type="entry name" value="AAA_lid_NorR"/>
</dbReference>
<dbReference type="SUPFAM" id="SSF51206">
    <property type="entry name" value="cAMP-binding domain-like"/>
    <property type="match status" value="1"/>
</dbReference>
<feature type="transmembrane region" description="Helical" evidence="6">
    <location>
        <begin position="682"/>
        <end position="702"/>
    </location>
</feature>
<proteinExistence type="predicted"/>
<evidence type="ECO:0000256" key="5">
    <source>
        <dbReference type="ARBA" id="ARBA00023136"/>
    </source>
</evidence>